<proteinExistence type="inferred from homology"/>
<evidence type="ECO:0000256" key="3">
    <source>
        <dbReference type="ARBA" id="ARBA00023274"/>
    </source>
</evidence>
<dbReference type="GO" id="GO:1990904">
    <property type="term" value="C:ribonucleoprotein complex"/>
    <property type="evidence" value="ECO:0007669"/>
    <property type="project" value="UniProtKB-KW"/>
</dbReference>
<dbReference type="EMBL" id="VXIV02003268">
    <property type="protein sequence ID" value="KAF6018922.1"/>
    <property type="molecule type" value="Genomic_DNA"/>
</dbReference>
<dbReference type="InterPro" id="IPR042563">
    <property type="entry name" value="Ribosomal_protein_eS8_euk"/>
</dbReference>
<reference evidence="6" key="1">
    <citation type="submission" date="2020-06" db="EMBL/GenBank/DDBJ databases">
        <title>Draft genome of Bugula neritina, a colonial animal packing powerful symbionts and potential medicines.</title>
        <authorList>
            <person name="Rayko M."/>
        </authorList>
    </citation>
    <scope>NUCLEOTIDE SEQUENCE [LARGE SCALE GENOMIC DNA]</scope>
    <source>
        <strain evidence="6">Kwan_BN1</strain>
    </source>
</reference>
<dbReference type="AlphaFoldDB" id="A0A7J7IYC8"/>
<dbReference type="PANTHER" id="PTHR10394">
    <property type="entry name" value="40S RIBOSOMAL PROTEIN S8"/>
    <property type="match status" value="1"/>
</dbReference>
<dbReference type="Gene3D" id="1.10.168.20">
    <property type="entry name" value="Ribosomal protein S8e, subdomain"/>
    <property type="match status" value="1"/>
</dbReference>
<name>A0A7J7IYC8_BUGNE</name>
<sequence length="151" mass="17515">MAQEEENRWAPDPTPGIIDVVYNATNNEMVRTKTLTKNTIVQIDAAPFRQWYEAHYAKPLGRKKQAEKKYTEEEKAELPFLKKRSHKTQKKYDERQKTAFVDPAVEEQFVAGKLYACISSRPGKCGRSDGYILEGQELQFYVRKLRAKKGK</sequence>
<dbReference type="InterPro" id="IPR001047">
    <property type="entry name" value="Ribosomal_eS8"/>
</dbReference>
<dbReference type="Proteomes" id="UP000593567">
    <property type="component" value="Unassembled WGS sequence"/>
</dbReference>
<evidence type="ECO:0000256" key="2">
    <source>
        <dbReference type="ARBA" id="ARBA00022980"/>
    </source>
</evidence>
<dbReference type="FunFam" id="1.10.168.20:FF:000001">
    <property type="entry name" value="40S ribosomal protein S8"/>
    <property type="match status" value="1"/>
</dbReference>
<comment type="caution">
    <text evidence="6">The sequence shown here is derived from an EMBL/GenBank/DDBJ whole genome shotgun (WGS) entry which is preliminary data.</text>
</comment>
<organism evidence="6 7">
    <name type="scientific">Bugula neritina</name>
    <name type="common">Brown bryozoan</name>
    <name type="synonym">Sertularia neritina</name>
    <dbReference type="NCBI Taxonomy" id="10212"/>
    <lineage>
        <taxon>Eukaryota</taxon>
        <taxon>Metazoa</taxon>
        <taxon>Spiralia</taxon>
        <taxon>Lophotrochozoa</taxon>
        <taxon>Bryozoa</taxon>
        <taxon>Gymnolaemata</taxon>
        <taxon>Cheilostomatida</taxon>
        <taxon>Flustrina</taxon>
        <taxon>Buguloidea</taxon>
        <taxon>Bugulidae</taxon>
        <taxon>Bugula</taxon>
    </lineage>
</organism>
<evidence type="ECO:0000313" key="6">
    <source>
        <dbReference type="EMBL" id="KAF6018922.1"/>
    </source>
</evidence>
<keyword evidence="3" id="KW-0687">Ribonucleoprotein</keyword>
<dbReference type="GO" id="GO:0003735">
    <property type="term" value="F:structural constituent of ribosome"/>
    <property type="evidence" value="ECO:0007669"/>
    <property type="project" value="InterPro"/>
</dbReference>
<dbReference type="Pfam" id="PF01201">
    <property type="entry name" value="Ribosomal_S8e"/>
    <property type="match status" value="1"/>
</dbReference>
<protein>
    <recommendedName>
        <fullName evidence="4">Small ribosomal subunit protein eS8</fullName>
    </recommendedName>
    <alternativeName>
        <fullName evidence="5">40S ribosomal protein S8</fullName>
    </alternativeName>
</protein>
<dbReference type="InterPro" id="IPR022309">
    <property type="entry name" value="Ribosomal_Se8/biogenesis_NSA2"/>
</dbReference>
<dbReference type="GO" id="GO:0006412">
    <property type="term" value="P:translation"/>
    <property type="evidence" value="ECO:0007669"/>
    <property type="project" value="InterPro"/>
</dbReference>
<keyword evidence="2" id="KW-0689">Ribosomal protein</keyword>
<evidence type="ECO:0000313" key="7">
    <source>
        <dbReference type="Proteomes" id="UP000593567"/>
    </source>
</evidence>
<dbReference type="GO" id="GO:0005840">
    <property type="term" value="C:ribosome"/>
    <property type="evidence" value="ECO:0007669"/>
    <property type="project" value="UniProtKB-KW"/>
</dbReference>
<evidence type="ECO:0000256" key="4">
    <source>
        <dbReference type="ARBA" id="ARBA00035277"/>
    </source>
</evidence>
<dbReference type="Gene3D" id="2.40.10.310">
    <property type="match status" value="1"/>
</dbReference>
<gene>
    <name evidence="6" type="ORF">EB796_022743</name>
</gene>
<evidence type="ECO:0000256" key="5">
    <source>
        <dbReference type="ARBA" id="ARBA00035409"/>
    </source>
</evidence>
<evidence type="ECO:0000256" key="1">
    <source>
        <dbReference type="ARBA" id="ARBA00005257"/>
    </source>
</evidence>
<dbReference type="OrthoDB" id="1703270at2759"/>
<accession>A0A7J7IYC8</accession>
<comment type="similarity">
    <text evidence="1">Belongs to the eukaryotic ribosomal protein eS8 family.</text>
</comment>
<keyword evidence="7" id="KW-1185">Reference proteome</keyword>